<dbReference type="InterPro" id="IPR042099">
    <property type="entry name" value="ANL_N_sf"/>
</dbReference>
<dbReference type="OrthoDB" id="4363623at2"/>
<name>A0A7K0BZ47_9ACTN</name>
<evidence type="ECO:0000313" key="4">
    <source>
        <dbReference type="EMBL" id="MQY06458.1"/>
    </source>
</evidence>
<dbReference type="Pfam" id="PF00501">
    <property type="entry name" value="AMP-binding"/>
    <property type="match status" value="1"/>
</dbReference>
<dbReference type="SUPFAM" id="SSF56801">
    <property type="entry name" value="Acetyl-CoA synthetase-like"/>
    <property type="match status" value="1"/>
</dbReference>
<feature type="domain" description="AMP-dependent synthetase/ligase" evidence="2">
    <location>
        <begin position="21"/>
        <end position="352"/>
    </location>
</feature>
<dbReference type="PANTHER" id="PTHR43352">
    <property type="entry name" value="ACETYL-COA SYNTHETASE"/>
    <property type="match status" value="1"/>
</dbReference>
<dbReference type="RefSeq" id="WP_153535718.1">
    <property type="nucleotide sequence ID" value="NZ_WEGH01000003.1"/>
</dbReference>
<dbReference type="InterPro" id="IPR045851">
    <property type="entry name" value="AMP-bd_C_sf"/>
</dbReference>
<dbReference type="Gene3D" id="3.40.50.12780">
    <property type="entry name" value="N-terminal domain of ligase-like"/>
    <property type="match status" value="1"/>
</dbReference>
<dbReference type="PROSITE" id="PS00455">
    <property type="entry name" value="AMP_BINDING"/>
    <property type="match status" value="1"/>
</dbReference>
<dbReference type="Proteomes" id="UP000487268">
    <property type="component" value="Unassembled WGS sequence"/>
</dbReference>
<accession>A0A7K0BZ47</accession>
<sequence length="487" mass="51136">MTARNLAAGLAARSRRHGWDARPALYTGRGDHTHGQVHDLAARAATVLAARGAGPGWRVVIALPDGPGWFAAFLACARIGATAVPVNPRLPAADHRFMAEDCGARLAIADEEALDAFAGLDLLTEEELLAEAERAAPAAAVETGEPLYIHYTSGTTGTPKGVAHRHGDPADYHRAIGEGCLRIGPDDVTLSISKLYFTYGFCNAFVFPLFSGSSVVLGTERLTPDAAAEQVARHGVTRLYAVPSWYGRLAAQGDPAAFSSVRAAVSGGERFTLAQSERVAAALGAPVLDQLGTTELGCAATANRVDRNVPGTIGPAVPGHTVRVLDEWRRPVGPGVEGDLWVRGPTLMEGYLNRPGDTAEVLVDGGLLTGDRVVARPDGTFAYAGRADDMEMVGGIKVSPLEVEDLLATHRDVREVAVVATADAAGATGLRALVVPSPGAADDLPGRLVALARDRLAAFKVPRAVQLVDELPRTPSGKLRRHRLRAS</sequence>
<organism evidence="4 5">
    <name type="scientific">Actinomadura macrotermitis</name>
    <dbReference type="NCBI Taxonomy" id="2585200"/>
    <lineage>
        <taxon>Bacteria</taxon>
        <taxon>Bacillati</taxon>
        <taxon>Actinomycetota</taxon>
        <taxon>Actinomycetes</taxon>
        <taxon>Streptosporangiales</taxon>
        <taxon>Thermomonosporaceae</taxon>
        <taxon>Actinomadura</taxon>
    </lineage>
</organism>
<reference evidence="4 5" key="1">
    <citation type="submission" date="2019-10" db="EMBL/GenBank/DDBJ databases">
        <title>Actinomadura rubteroloni sp. nov. and Actinomadura macrotermitis sp. nov., isolated from the gut of fungus growing-termite Macrotermes natalensis.</title>
        <authorList>
            <person name="Benndorf R."/>
            <person name="Martin K."/>
            <person name="Kuefner M."/>
            <person name="De Beer W."/>
            <person name="Kaster A.-K."/>
            <person name="Vollmers J."/>
            <person name="Poulsen M."/>
            <person name="Beemelmanns C."/>
        </authorList>
    </citation>
    <scope>NUCLEOTIDE SEQUENCE [LARGE SCALE GENOMIC DNA]</scope>
    <source>
        <strain evidence="4 5">RB68</strain>
    </source>
</reference>
<dbReference type="InterPro" id="IPR025110">
    <property type="entry name" value="AMP-bd_C"/>
</dbReference>
<dbReference type="InterPro" id="IPR000873">
    <property type="entry name" value="AMP-dep_synth/lig_dom"/>
</dbReference>
<dbReference type="PANTHER" id="PTHR43352:SF1">
    <property type="entry name" value="ANTHRANILATE--COA LIGASE"/>
    <property type="match status" value="1"/>
</dbReference>
<evidence type="ECO:0000313" key="5">
    <source>
        <dbReference type="Proteomes" id="UP000487268"/>
    </source>
</evidence>
<dbReference type="Gene3D" id="3.30.300.30">
    <property type="match status" value="1"/>
</dbReference>
<dbReference type="EC" id="6.2.1.-" evidence="4"/>
<protein>
    <submittedName>
        <fullName evidence="4">p-hydroxybenzoic acid--AMP ligase FadD22</fullName>
        <ecNumber evidence="4">6.2.1.-</ecNumber>
    </submittedName>
</protein>
<comment type="caution">
    <text evidence="4">The sequence shown here is derived from an EMBL/GenBank/DDBJ whole genome shotgun (WGS) entry which is preliminary data.</text>
</comment>
<dbReference type="EMBL" id="WEGH01000003">
    <property type="protein sequence ID" value="MQY06458.1"/>
    <property type="molecule type" value="Genomic_DNA"/>
</dbReference>
<keyword evidence="5" id="KW-1185">Reference proteome</keyword>
<keyword evidence="1 4" id="KW-0436">Ligase</keyword>
<dbReference type="Pfam" id="PF13193">
    <property type="entry name" value="AMP-binding_C"/>
    <property type="match status" value="1"/>
</dbReference>
<feature type="domain" description="AMP-binding enzyme C-terminal" evidence="3">
    <location>
        <begin position="402"/>
        <end position="478"/>
    </location>
</feature>
<dbReference type="GO" id="GO:0044550">
    <property type="term" value="P:secondary metabolite biosynthetic process"/>
    <property type="evidence" value="ECO:0007669"/>
    <property type="project" value="TreeGrafter"/>
</dbReference>
<evidence type="ECO:0000256" key="1">
    <source>
        <dbReference type="ARBA" id="ARBA00022598"/>
    </source>
</evidence>
<evidence type="ECO:0000259" key="2">
    <source>
        <dbReference type="Pfam" id="PF00501"/>
    </source>
</evidence>
<evidence type="ECO:0000259" key="3">
    <source>
        <dbReference type="Pfam" id="PF13193"/>
    </source>
</evidence>
<proteinExistence type="predicted"/>
<dbReference type="AlphaFoldDB" id="A0A7K0BZ47"/>
<gene>
    <name evidence="4" type="ORF">ACRB68_45460</name>
</gene>
<dbReference type="GO" id="GO:0016878">
    <property type="term" value="F:acid-thiol ligase activity"/>
    <property type="evidence" value="ECO:0007669"/>
    <property type="project" value="TreeGrafter"/>
</dbReference>
<dbReference type="InterPro" id="IPR020845">
    <property type="entry name" value="AMP-binding_CS"/>
</dbReference>